<dbReference type="Proteomes" id="UP000185713">
    <property type="component" value="Unassembled WGS sequence"/>
</dbReference>
<evidence type="ECO:0000313" key="5">
    <source>
        <dbReference type="EMBL" id="SMH37328.1"/>
    </source>
</evidence>
<dbReference type="InterPro" id="IPR053606">
    <property type="entry name" value="Complex_I_30kDa_subunit-like"/>
</dbReference>
<feature type="domain" description="NADH:ubiquinone oxidoreductase 30kDa subunit" evidence="3">
    <location>
        <begin position="38"/>
        <end position="153"/>
    </location>
</feature>
<dbReference type="NCBIfam" id="TIGR01961">
    <property type="entry name" value="NuoC_fam"/>
    <property type="match status" value="1"/>
</dbReference>
<dbReference type="PROSITE" id="PS00542">
    <property type="entry name" value="COMPLEX1_30K"/>
    <property type="match status" value="1"/>
</dbReference>
<dbReference type="InterPro" id="IPR037232">
    <property type="entry name" value="NADH_quin_OxRdtase_su_C/D-like"/>
</dbReference>
<dbReference type="GO" id="GO:0016651">
    <property type="term" value="F:oxidoreductase activity, acting on NAD(P)H"/>
    <property type="evidence" value="ECO:0007669"/>
    <property type="project" value="InterPro"/>
</dbReference>
<dbReference type="Pfam" id="PF00329">
    <property type="entry name" value="Complex1_30kDa"/>
    <property type="match status" value="1"/>
</dbReference>
<reference evidence="7" key="3">
    <citation type="submission" date="2017-04" db="EMBL/GenBank/DDBJ databases">
        <authorList>
            <person name="Varghese N."/>
            <person name="Submissions S."/>
        </authorList>
    </citation>
    <scope>NUCLEOTIDE SEQUENCE [LARGE SCALE GENOMIC DNA]</scope>
    <source>
        <strain evidence="7">FDF-1</strain>
    </source>
</reference>
<name>A0A1L9C2X5_9EURY</name>
<dbReference type="InterPro" id="IPR010218">
    <property type="entry name" value="NADH_DH_suC"/>
</dbReference>
<proteinExistence type="inferred from homology"/>
<accession>A0A1L9C2X5</accession>
<evidence type="ECO:0000313" key="4">
    <source>
        <dbReference type="EMBL" id="OJH48889.1"/>
    </source>
</evidence>
<dbReference type="EMBL" id="FXBN01000002">
    <property type="protein sequence ID" value="SMH37328.1"/>
    <property type="molecule type" value="Genomic_DNA"/>
</dbReference>
<gene>
    <name evidence="4" type="ORF">MPF_1389</name>
    <name evidence="5" type="ORF">SAMN06264941_1152</name>
</gene>
<dbReference type="SUPFAM" id="SSF143243">
    <property type="entry name" value="Nqo5-like"/>
    <property type="match status" value="1"/>
</dbReference>
<evidence type="ECO:0000313" key="7">
    <source>
        <dbReference type="Proteomes" id="UP000193969"/>
    </source>
</evidence>
<evidence type="ECO:0000313" key="6">
    <source>
        <dbReference type="Proteomes" id="UP000185713"/>
    </source>
</evidence>
<dbReference type="NCBIfam" id="NF004735">
    <property type="entry name" value="PRK06074.2-2"/>
    <property type="match status" value="1"/>
</dbReference>
<keyword evidence="7" id="KW-1185">Reference proteome</keyword>
<reference evidence="4 6" key="1">
    <citation type="submission" date="2014-12" db="EMBL/GenBank/DDBJ databases">
        <title>The genome sequence of Methanohalophilus portucalensis strain FDF1.</title>
        <authorList>
            <person name="Lai M.-C."/>
            <person name="Lai S.-J."/>
        </authorList>
    </citation>
    <scope>NUCLEOTIDE SEQUENCE [LARGE SCALE GENOMIC DNA]</scope>
    <source>
        <strain evidence="4 6">FDF-1</strain>
    </source>
</reference>
<organism evidence="4 6">
    <name type="scientific">Methanohalophilus portucalensis FDF-1</name>
    <dbReference type="NCBI Taxonomy" id="523843"/>
    <lineage>
        <taxon>Archaea</taxon>
        <taxon>Methanobacteriati</taxon>
        <taxon>Methanobacteriota</taxon>
        <taxon>Stenosarchaea group</taxon>
        <taxon>Methanomicrobia</taxon>
        <taxon>Methanosarcinales</taxon>
        <taxon>Methanosarcinaceae</taxon>
        <taxon>Methanohalophilus</taxon>
    </lineage>
</organism>
<dbReference type="Gene3D" id="3.30.460.80">
    <property type="entry name" value="NADH:ubiquinone oxidoreductase, 30kDa subunit"/>
    <property type="match status" value="1"/>
</dbReference>
<dbReference type="InterPro" id="IPR001268">
    <property type="entry name" value="NADH_UbQ_OxRdtase_30kDa_su"/>
</dbReference>
<evidence type="ECO:0000256" key="1">
    <source>
        <dbReference type="ARBA" id="ARBA00007569"/>
    </source>
</evidence>
<dbReference type="NCBIfam" id="NF040611">
    <property type="entry name" value="F420_dehyd_FpoC"/>
    <property type="match status" value="1"/>
</dbReference>
<comment type="similarity">
    <text evidence="1">Belongs to the complex I 30 kDa subunit family.</text>
</comment>
<keyword evidence="2" id="KW-0813">Transport</keyword>
<sequence length="163" mass="18818">MIGDIMDAEKIIDSLTSKFPEAISDTNTESERRISAYADADNIVEICQYLKDELQFGHLCSETAVDLIQKNEIDVVYHIGSYDHPVVLTLKAKLPRDKPQIESVVPVYWNANWYERETYELFGVQYKNHPDLRNLVLPDELLGDWPLRKDYEGFPQNTAKNLV</sequence>
<evidence type="ECO:0000256" key="2">
    <source>
        <dbReference type="ARBA" id="ARBA00022448"/>
    </source>
</evidence>
<dbReference type="PANTHER" id="PTHR10884:SF14">
    <property type="entry name" value="NADH DEHYDROGENASE [UBIQUINONE] IRON-SULFUR PROTEIN 3, MITOCHONDRIAL"/>
    <property type="match status" value="1"/>
</dbReference>
<evidence type="ECO:0000259" key="3">
    <source>
        <dbReference type="Pfam" id="PF00329"/>
    </source>
</evidence>
<protein>
    <submittedName>
        <fullName evidence="4">F420H2 dehydrogenase subunit C</fullName>
    </submittedName>
</protein>
<dbReference type="PANTHER" id="PTHR10884">
    <property type="entry name" value="NADH DEHYDROGENASE UBIQUINONE IRON-SULFUR PROTEIN 3"/>
    <property type="match status" value="1"/>
</dbReference>
<dbReference type="AlphaFoldDB" id="A0A1L9C2X5"/>
<dbReference type="InterPro" id="IPR020396">
    <property type="entry name" value="NADH_UbQ_OxRdtase_CS"/>
</dbReference>
<dbReference type="GO" id="GO:0008137">
    <property type="term" value="F:NADH dehydrogenase (ubiquinone) activity"/>
    <property type="evidence" value="ECO:0007669"/>
    <property type="project" value="InterPro"/>
</dbReference>
<dbReference type="STRING" id="523843.SAMN06264941_1152"/>
<dbReference type="Proteomes" id="UP000193969">
    <property type="component" value="Unassembled WGS sequence"/>
</dbReference>
<reference evidence="5" key="2">
    <citation type="submission" date="2017-04" db="EMBL/GenBank/DDBJ databases">
        <authorList>
            <person name="Afonso C.L."/>
            <person name="Miller P.J."/>
            <person name="Scott M.A."/>
            <person name="Spackman E."/>
            <person name="Goraichik I."/>
            <person name="Dimitrov K.M."/>
            <person name="Suarez D.L."/>
            <person name="Swayne D.E."/>
        </authorList>
    </citation>
    <scope>NUCLEOTIDE SEQUENCE [LARGE SCALE GENOMIC DNA]</scope>
    <source>
        <strain evidence="5">FDF-1</strain>
    </source>
</reference>
<dbReference type="EMBL" id="JWTK01000004">
    <property type="protein sequence ID" value="OJH48889.1"/>
    <property type="molecule type" value="Genomic_DNA"/>
</dbReference>